<reference evidence="2 3" key="1">
    <citation type="submission" date="2019-03" db="EMBL/GenBank/DDBJ databases">
        <title>Single cell metagenomics reveals metabolic interactions within the superorganism composed of flagellate Streblomastix strix and complex community of Bacteroidetes bacteria on its surface.</title>
        <authorList>
            <person name="Treitli S.C."/>
            <person name="Kolisko M."/>
            <person name="Husnik F."/>
            <person name="Keeling P."/>
            <person name="Hampl V."/>
        </authorList>
    </citation>
    <scope>NUCLEOTIDE SEQUENCE [LARGE SCALE GENOMIC DNA]</scope>
    <source>
        <strain evidence="2">ST1C</strain>
    </source>
</reference>
<dbReference type="AlphaFoldDB" id="A0A5J4VG84"/>
<evidence type="ECO:0000313" key="3">
    <source>
        <dbReference type="Proteomes" id="UP000324800"/>
    </source>
</evidence>
<dbReference type="EMBL" id="SNRW01007275">
    <property type="protein sequence ID" value="KAA6381532.1"/>
    <property type="molecule type" value="Genomic_DNA"/>
</dbReference>
<protein>
    <submittedName>
        <fullName evidence="2">Uncharacterized protein</fullName>
    </submittedName>
</protein>
<organism evidence="2 3">
    <name type="scientific">Streblomastix strix</name>
    <dbReference type="NCBI Taxonomy" id="222440"/>
    <lineage>
        <taxon>Eukaryota</taxon>
        <taxon>Metamonada</taxon>
        <taxon>Preaxostyla</taxon>
        <taxon>Oxymonadida</taxon>
        <taxon>Streblomastigidae</taxon>
        <taxon>Streblomastix</taxon>
    </lineage>
</organism>
<evidence type="ECO:0000256" key="1">
    <source>
        <dbReference type="SAM" id="MobiDB-lite"/>
    </source>
</evidence>
<feature type="compositionally biased region" description="Acidic residues" evidence="1">
    <location>
        <begin position="175"/>
        <end position="197"/>
    </location>
</feature>
<feature type="compositionally biased region" description="Basic residues" evidence="1">
    <location>
        <begin position="219"/>
        <end position="228"/>
    </location>
</feature>
<feature type="region of interest" description="Disordered" evidence="1">
    <location>
        <begin position="142"/>
        <end position="228"/>
    </location>
</feature>
<proteinExistence type="predicted"/>
<comment type="caution">
    <text evidence="2">The sequence shown here is derived from an EMBL/GenBank/DDBJ whole genome shotgun (WGS) entry which is preliminary data.</text>
</comment>
<gene>
    <name evidence="2" type="ORF">EZS28_022941</name>
</gene>
<feature type="compositionally biased region" description="Basic and acidic residues" evidence="1">
    <location>
        <begin position="92"/>
        <end position="107"/>
    </location>
</feature>
<evidence type="ECO:0000313" key="2">
    <source>
        <dbReference type="EMBL" id="KAA6381532.1"/>
    </source>
</evidence>
<dbReference type="Proteomes" id="UP000324800">
    <property type="component" value="Unassembled WGS sequence"/>
</dbReference>
<feature type="region of interest" description="Disordered" evidence="1">
    <location>
        <begin position="92"/>
        <end position="112"/>
    </location>
</feature>
<sequence length="228" mass="27091">MDYIFSSATPVLSEKQIHYLFFAERHGKSKCDSEIGEIKRHKDQDEFIGKTIHIPNIKSYLYIKRESKDSSVLAFHTHDSDQGEEINMTEQQIEKKDRKHSNEKEKVPQTCTPPRVQTVIKSRMALDIELEAEDDEINVEAMIPQRLNNKQKKNQKQKDKPQIMNKRKRRRIDEIETDEDETQDESESFRDEFDDNEEHQHQMNVVQNLFDLPAEEGKRQRKFNAKYL</sequence>
<accession>A0A5J4VG84</accession>
<name>A0A5J4VG84_9EUKA</name>